<keyword evidence="5 9" id="KW-0812">Transmembrane</keyword>
<feature type="transmembrane region" description="Helical" evidence="9">
    <location>
        <begin position="125"/>
        <end position="145"/>
    </location>
</feature>
<evidence type="ECO:0000256" key="3">
    <source>
        <dbReference type="ARBA" id="ARBA00022448"/>
    </source>
</evidence>
<dbReference type="Pfam" id="PF02028">
    <property type="entry name" value="BCCT"/>
    <property type="match status" value="1"/>
</dbReference>
<evidence type="ECO:0000256" key="1">
    <source>
        <dbReference type="ARBA" id="ARBA00004651"/>
    </source>
</evidence>
<dbReference type="Proteomes" id="UP000603369">
    <property type="component" value="Unassembled WGS sequence"/>
</dbReference>
<dbReference type="Gene3D" id="1.20.5.430">
    <property type="match status" value="1"/>
</dbReference>
<evidence type="ECO:0000313" key="11">
    <source>
        <dbReference type="Proteomes" id="UP000603369"/>
    </source>
</evidence>
<feature type="transmembrane region" description="Helical" evidence="9">
    <location>
        <begin position="394"/>
        <end position="412"/>
    </location>
</feature>
<feature type="transmembrane region" description="Helical" evidence="9">
    <location>
        <begin position="217"/>
        <end position="235"/>
    </location>
</feature>
<dbReference type="RefSeq" id="WP_200435995.1">
    <property type="nucleotide sequence ID" value="NZ_JAEHFL010000011.1"/>
</dbReference>
<feature type="transmembrane region" description="Helical" evidence="9">
    <location>
        <begin position="515"/>
        <end position="534"/>
    </location>
</feature>
<accession>A0A8I1L898</accession>
<dbReference type="InterPro" id="IPR000060">
    <property type="entry name" value="BCCT_transptr"/>
</dbReference>
<evidence type="ECO:0000256" key="9">
    <source>
        <dbReference type="SAM" id="Phobius"/>
    </source>
</evidence>
<evidence type="ECO:0000256" key="7">
    <source>
        <dbReference type="ARBA" id="ARBA00023136"/>
    </source>
</evidence>
<name>A0A8I1L898_9CORY</name>
<evidence type="ECO:0000256" key="8">
    <source>
        <dbReference type="SAM" id="MobiDB-lite"/>
    </source>
</evidence>
<evidence type="ECO:0000256" key="5">
    <source>
        <dbReference type="ARBA" id="ARBA00022692"/>
    </source>
</evidence>
<feature type="transmembrane region" description="Helical" evidence="9">
    <location>
        <begin position="546"/>
        <end position="568"/>
    </location>
</feature>
<evidence type="ECO:0000256" key="6">
    <source>
        <dbReference type="ARBA" id="ARBA00022989"/>
    </source>
</evidence>
<feature type="transmembrane region" description="Helical" evidence="9">
    <location>
        <begin position="86"/>
        <end position="105"/>
    </location>
</feature>
<feature type="transmembrane region" description="Helical" evidence="9">
    <location>
        <begin position="475"/>
        <end position="494"/>
    </location>
</feature>
<dbReference type="NCBIfam" id="TIGR00842">
    <property type="entry name" value="bcct"/>
    <property type="match status" value="1"/>
</dbReference>
<protein>
    <submittedName>
        <fullName evidence="10">BCCT family transporter</fullName>
    </submittedName>
</protein>
<comment type="subcellular location">
    <subcellularLocation>
        <location evidence="1">Cell membrane</location>
        <topology evidence="1">Multi-pass membrane protein</topology>
    </subcellularLocation>
</comment>
<dbReference type="GO" id="GO:0005886">
    <property type="term" value="C:plasma membrane"/>
    <property type="evidence" value="ECO:0007669"/>
    <property type="project" value="UniProtKB-SubCell"/>
</dbReference>
<gene>
    <name evidence="10" type="ORF">JDP02_08090</name>
</gene>
<evidence type="ECO:0000256" key="2">
    <source>
        <dbReference type="ARBA" id="ARBA00005658"/>
    </source>
</evidence>
<evidence type="ECO:0000313" key="10">
    <source>
        <dbReference type="EMBL" id="MBK3428466.1"/>
    </source>
</evidence>
<feature type="region of interest" description="Disordered" evidence="8">
    <location>
        <begin position="1"/>
        <end position="39"/>
    </location>
</feature>
<comment type="similarity">
    <text evidence="2">Belongs to the BCCT transporter (TC 2.A.15) family.</text>
</comment>
<feature type="transmembrane region" description="Helical" evidence="9">
    <location>
        <begin position="336"/>
        <end position="359"/>
    </location>
</feature>
<dbReference type="AlphaFoldDB" id="A0A8I1L898"/>
<keyword evidence="7 9" id="KW-0472">Membrane</keyword>
<sequence length="618" mass="66762">MTNSENMGTGVPEEGKEPVGAQAQPASASSSGQPIENYQTVDEQLDAQSATGQLQDMIHSDGFHPERYDDPEVEIAADRDNMPIDWSIVGIAGVLIAAIVVWGLAAPDNFANFSSSALTWVVDNFGWAYILFGTVFVVFVVFIAASKFGSIKLGHINEEPEFSTPSWIAMMFAAGMGIGLMFYGASEPLANYRDGTPGQGTGNVGSSMAYAMFHWTLHPWAVYAIVGLAIAYSTFRIGRKQLLSQAFVPLIGERNANGAVGKFIDVLSIFATVFGTACSLGLGALQIQAGLKASGIIDNPTNSVVIGIVLVLTLAFLLSAMSGVGKGIQYISNANMVLAAVLAIFVFILGPTVTILNQIPGSIGNYLNYFTEMIGRTAESENGAAGEWLSGYTIFYWAWWVSWSPFVGMFLARISRGRSVREFCLGVLLIPAGVSTLWFAIFGGTAIHMEQNGESITGESAEEELFNLLQSMPGGFIAGIVAAILLATFFVTSADSASTVMGSMSQNGASTAKPWLSAAWGALTALVGLTLLLANEDALSNLQNVTIVAALPFLFIVVGLMFAIYKALSEDVIYLEYREAQQFQRKMARERRLHREYQRTQVLKKRRNERLKHPMKRK</sequence>
<feature type="compositionally biased region" description="Low complexity" evidence="8">
    <location>
        <begin position="20"/>
        <end position="34"/>
    </location>
</feature>
<keyword evidence="11" id="KW-1185">Reference proteome</keyword>
<evidence type="ECO:0000256" key="4">
    <source>
        <dbReference type="ARBA" id="ARBA00022475"/>
    </source>
</evidence>
<proteinExistence type="inferred from homology"/>
<comment type="caution">
    <text evidence="10">The sequence shown here is derived from an EMBL/GenBank/DDBJ whole genome shotgun (WGS) entry which is preliminary data.</text>
</comment>
<feature type="transmembrane region" description="Helical" evidence="9">
    <location>
        <begin position="166"/>
        <end position="185"/>
    </location>
</feature>
<dbReference type="EMBL" id="JAEHFL010000011">
    <property type="protein sequence ID" value="MBK3428466.1"/>
    <property type="molecule type" value="Genomic_DNA"/>
</dbReference>
<feature type="transmembrane region" description="Helical" evidence="9">
    <location>
        <begin position="424"/>
        <end position="447"/>
    </location>
</feature>
<keyword evidence="4" id="KW-1003">Cell membrane</keyword>
<dbReference type="PANTHER" id="PTHR30047:SF7">
    <property type="entry name" value="HIGH-AFFINITY CHOLINE TRANSPORT PROTEIN"/>
    <property type="match status" value="1"/>
</dbReference>
<feature type="transmembrane region" description="Helical" evidence="9">
    <location>
        <begin position="263"/>
        <end position="284"/>
    </location>
</feature>
<keyword evidence="3" id="KW-0813">Transport</keyword>
<feature type="transmembrane region" description="Helical" evidence="9">
    <location>
        <begin position="304"/>
        <end position="324"/>
    </location>
</feature>
<organism evidence="10 11">
    <name type="scientific">Corynebacterium tuberculostearicum</name>
    <dbReference type="NCBI Taxonomy" id="38304"/>
    <lineage>
        <taxon>Bacteria</taxon>
        <taxon>Bacillati</taxon>
        <taxon>Actinomycetota</taxon>
        <taxon>Actinomycetes</taxon>
        <taxon>Mycobacteriales</taxon>
        <taxon>Corynebacteriaceae</taxon>
        <taxon>Corynebacterium</taxon>
    </lineage>
</organism>
<reference evidence="10 11" key="1">
    <citation type="submission" date="2020-12" db="EMBL/GenBank/DDBJ databases">
        <title>Draft genome sequence of the commensal strain Corynebacterium tuberculostearicum MFP09/CIP 102622 isolated from human skin.</title>
        <authorList>
            <person name="Boukerb A.M."/>
            <person name="Janvier X."/>
            <person name="Feuilloley M.G.J."/>
            <person name="Groboillot A."/>
        </authorList>
    </citation>
    <scope>NUCLEOTIDE SEQUENCE [LARGE SCALE GENOMIC DNA]</scope>
    <source>
        <strain evidence="10 11">CIP 102622</strain>
    </source>
</reference>
<keyword evidence="6 9" id="KW-1133">Transmembrane helix</keyword>
<dbReference type="PANTHER" id="PTHR30047">
    <property type="entry name" value="HIGH-AFFINITY CHOLINE TRANSPORT PROTEIN-RELATED"/>
    <property type="match status" value="1"/>
</dbReference>
<dbReference type="GO" id="GO:0022857">
    <property type="term" value="F:transmembrane transporter activity"/>
    <property type="evidence" value="ECO:0007669"/>
    <property type="project" value="InterPro"/>
</dbReference>